<reference evidence="3" key="1">
    <citation type="journal article" date="2019" name="Microbiol. Resour. Announc.">
        <title>Complete Genome Sequence of Rubrobacter xylanophilus Strain AA3-22, Isolated from Arima Onsen in Japan.</title>
        <authorList>
            <person name="Tomariguchi N."/>
            <person name="Miyazaki K."/>
        </authorList>
    </citation>
    <scope>NUCLEOTIDE SEQUENCE [LARGE SCALE GENOMIC DNA]</scope>
    <source>
        <strain evidence="3">AA3-22</strain>
    </source>
</reference>
<feature type="chain" id="PRO_5022035050" description="Lipoprotein" evidence="2">
    <location>
        <begin position="24"/>
        <end position="450"/>
    </location>
</feature>
<dbReference type="Proteomes" id="UP000318065">
    <property type="component" value="Chromosome"/>
</dbReference>
<dbReference type="AlphaFoldDB" id="A0A510HNI7"/>
<dbReference type="PROSITE" id="PS51257">
    <property type="entry name" value="PROKAR_LIPOPROTEIN"/>
    <property type="match status" value="1"/>
</dbReference>
<keyword evidence="4" id="KW-1185">Reference proteome</keyword>
<feature type="signal peptide" evidence="2">
    <location>
        <begin position="1"/>
        <end position="23"/>
    </location>
</feature>
<name>A0A510HNI7_9ACTN</name>
<gene>
    <name evidence="3" type="ORF">RxyAA322_21170</name>
</gene>
<proteinExistence type="predicted"/>
<evidence type="ECO:0000313" key="4">
    <source>
        <dbReference type="Proteomes" id="UP000318065"/>
    </source>
</evidence>
<evidence type="ECO:0008006" key="5">
    <source>
        <dbReference type="Google" id="ProtNLM"/>
    </source>
</evidence>
<evidence type="ECO:0000256" key="1">
    <source>
        <dbReference type="SAM" id="MobiDB-lite"/>
    </source>
</evidence>
<organism evidence="3 4">
    <name type="scientific">Rubrobacter xylanophilus</name>
    <dbReference type="NCBI Taxonomy" id="49319"/>
    <lineage>
        <taxon>Bacteria</taxon>
        <taxon>Bacillati</taxon>
        <taxon>Actinomycetota</taxon>
        <taxon>Rubrobacteria</taxon>
        <taxon>Rubrobacterales</taxon>
        <taxon>Rubrobacteraceae</taxon>
        <taxon>Rubrobacter</taxon>
    </lineage>
</organism>
<feature type="region of interest" description="Disordered" evidence="1">
    <location>
        <begin position="18"/>
        <end position="45"/>
    </location>
</feature>
<protein>
    <recommendedName>
        <fullName evidence="5">Lipoprotein</fullName>
    </recommendedName>
</protein>
<dbReference type="EMBL" id="AP019791">
    <property type="protein sequence ID" value="BBL80263.1"/>
    <property type="molecule type" value="Genomic_DNA"/>
</dbReference>
<keyword evidence="2" id="KW-0732">Signal</keyword>
<evidence type="ECO:0000256" key="2">
    <source>
        <dbReference type="SAM" id="SignalP"/>
    </source>
</evidence>
<accession>A0A510HNI7</accession>
<evidence type="ECO:0000313" key="3">
    <source>
        <dbReference type="EMBL" id="BBL80263.1"/>
    </source>
</evidence>
<sequence length="450" mass="47122">MRRLLPHLVAALLLSCAPTSENAPPEPGSRPETMPEQTSAPAVPETTVRAGASPAYGYTHGEPSGNRVVEGVGDLPGSEPLDVRLEGEPLWIVGAPFGEDTAWVVVLADGRVRGLRIEGESGEIERLSVEPGRIIPGAPPALEATGDGLRLLSTPGSSSLTHPIPAASGLLGVSENGRLFAEPGEAPPVRPLPDARLVESQSGRIAVFSGPTRRYKHGVLGDGLEAKSITVLKPGREGYEIADRVRPESGGVFEGIAPLWFVSGGEELLAVTESAAGVGSRVAVYEPGGALFAAGPFIGEAMKWRHVLAAGPFAPGGEMEIAAVRTPHLSPIVEFYRLDRAAGRLKVSATLAGYTSHRIGARNLDTALAGDFDGQSGWELLLPDTSYTRLGAIRRAQNGAGMAWTLTLGGELSTNLASVTDARGRLYVAAGREDGVLRIWGREGEARDSK</sequence>